<dbReference type="PANTHER" id="PTHR45008">
    <property type="entry name" value="PTS SYSTEM GLUCOSE-SPECIFIC EIIA COMPONENT"/>
    <property type="match status" value="1"/>
</dbReference>
<evidence type="ECO:0000256" key="2">
    <source>
        <dbReference type="ARBA" id="ARBA00022448"/>
    </source>
</evidence>
<evidence type="ECO:0000256" key="5">
    <source>
        <dbReference type="ARBA" id="ARBA00022683"/>
    </source>
</evidence>
<gene>
    <name evidence="12" type="ORF">CWN49_21215</name>
</gene>
<evidence type="ECO:0000256" key="9">
    <source>
        <dbReference type="ARBA" id="ARBA00042526"/>
    </source>
</evidence>
<dbReference type="Pfam" id="PF00358">
    <property type="entry name" value="PTS_EIIA_1"/>
    <property type="match status" value="1"/>
</dbReference>
<reference evidence="12 13" key="2">
    <citation type="submission" date="2018-01" db="EMBL/GenBank/DDBJ databases">
        <title>Genomic study of Klebsiella pneumoniae.</title>
        <authorList>
            <person name="Yang Y."/>
            <person name="Bicalho R."/>
        </authorList>
    </citation>
    <scope>NUCLEOTIDE SEQUENCE [LARGE SCALE GENOMIC DNA]</scope>
    <source>
        <strain evidence="12 13">A10</strain>
    </source>
</reference>
<evidence type="ECO:0000256" key="10">
    <source>
        <dbReference type="ARBA" id="ARBA00042873"/>
    </source>
</evidence>
<dbReference type="GO" id="GO:0016301">
    <property type="term" value="F:kinase activity"/>
    <property type="evidence" value="ECO:0007669"/>
    <property type="project" value="UniProtKB-KW"/>
</dbReference>
<dbReference type="GO" id="GO:0009401">
    <property type="term" value="P:phosphoenolpyruvate-dependent sugar phosphotransferase system"/>
    <property type="evidence" value="ECO:0007669"/>
    <property type="project" value="UniProtKB-KW"/>
</dbReference>
<feature type="non-terminal residue" evidence="12">
    <location>
        <position position="1"/>
    </location>
</feature>
<dbReference type="PROSITE" id="PS51093">
    <property type="entry name" value="PTS_EIIA_TYPE_1"/>
    <property type="match status" value="1"/>
</dbReference>
<keyword evidence="5" id="KW-0598">Phosphotransferase system</keyword>
<keyword evidence="6" id="KW-0418">Kinase</keyword>
<sequence length="190" mass="19292">VWGGALGTVAALIIACALTLVAGLPRSTAEQAAVVVAPASENDILAPMTGSVLALDQVPDSTFASGLLGQGVAIIPSVGKVIAPFSGEVASIFQTKHAIGLLSDSGIELLIHVGIDTVKLDGAPFTAHVKEGDKIKAGDLLLEFDRQAILNAGYDLATPIIISNSDDFRALDIVSASAVDAGQPLLSVSR</sequence>
<keyword evidence="3" id="KW-0762">Sugar transport</keyword>
<evidence type="ECO:0000256" key="3">
    <source>
        <dbReference type="ARBA" id="ARBA00022597"/>
    </source>
</evidence>
<evidence type="ECO:0000256" key="1">
    <source>
        <dbReference type="ARBA" id="ARBA00004496"/>
    </source>
</evidence>
<dbReference type="Proteomes" id="UP000234667">
    <property type="component" value="Unassembled WGS sequence"/>
</dbReference>
<evidence type="ECO:0000313" key="12">
    <source>
        <dbReference type="EMBL" id="PLO66320.1"/>
    </source>
</evidence>
<dbReference type="Gene3D" id="2.70.70.10">
    <property type="entry name" value="Glucose Permease (Domain IIA)"/>
    <property type="match status" value="1"/>
</dbReference>
<dbReference type="AlphaFoldDB" id="A0A2J5PKR3"/>
<feature type="domain" description="PTS EIIA type-1" evidence="11">
    <location>
        <begin position="60"/>
        <end position="164"/>
    </location>
</feature>
<dbReference type="InterPro" id="IPR050890">
    <property type="entry name" value="PTS_EIIA_component"/>
</dbReference>
<proteinExistence type="predicted"/>
<dbReference type="PROSITE" id="PS00371">
    <property type="entry name" value="PTS_EIIA_TYPE_1_HIS"/>
    <property type="match status" value="1"/>
</dbReference>
<evidence type="ECO:0000259" key="11">
    <source>
        <dbReference type="PROSITE" id="PS51093"/>
    </source>
</evidence>
<dbReference type="SUPFAM" id="SSF51261">
    <property type="entry name" value="Duplicated hybrid motif"/>
    <property type="match status" value="1"/>
</dbReference>
<reference evidence="12 13" key="1">
    <citation type="submission" date="2017-11" db="EMBL/GenBank/DDBJ databases">
        <authorList>
            <person name="Han C.G."/>
        </authorList>
    </citation>
    <scope>NUCLEOTIDE SEQUENCE [LARGE SCALE GENOMIC DNA]</scope>
    <source>
        <strain evidence="12 13">A10</strain>
    </source>
</reference>
<dbReference type="FunFam" id="2.70.70.10:FF:000001">
    <property type="entry name" value="PTS system glucose-specific IIA component"/>
    <property type="match status" value="1"/>
</dbReference>
<dbReference type="EMBL" id="PIDR01000754">
    <property type="protein sequence ID" value="PLO66320.1"/>
    <property type="molecule type" value="Genomic_DNA"/>
</dbReference>
<protein>
    <recommendedName>
        <fullName evidence="7">PTS system glucose-specific EIIA component</fullName>
    </recommendedName>
    <alternativeName>
        <fullName evidence="10">EIIA-Glc</fullName>
    </alternativeName>
    <alternativeName>
        <fullName evidence="9">EIII-Glc</fullName>
    </alternativeName>
    <alternativeName>
        <fullName evidence="8">Glucose-specific phosphotransferase enzyme IIA component</fullName>
    </alternativeName>
</protein>
<evidence type="ECO:0000313" key="13">
    <source>
        <dbReference type="Proteomes" id="UP000234667"/>
    </source>
</evidence>
<name>A0A2J5PKR3_9ENTR</name>
<dbReference type="PANTHER" id="PTHR45008:SF1">
    <property type="entry name" value="PTS SYSTEM GLUCOSE-SPECIFIC EIIA COMPONENT"/>
    <property type="match status" value="1"/>
</dbReference>
<comment type="subcellular location">
    <subcellularLocation>
        <location evidence="1">Cytoplasm</location>
    </subcellularLocation>
</comment>
<dbReference type="InterPro" id="IPR011055">
    <property type="entry name" value="Dup_hybrid_motif"/>
</dbReference>
<comment type="caution">
    <text evidence="12">The sequence shown here is derived from an EMBL/GenBank/DDBJ whole genome shotgun (WGS) entry which is preliminary data.</text>
</comment>
<keyword evidence="2" id="KW-0813">Transport</keyword>
<keyword evidence="4" id="KW-0808">Transferase</keyword>
<dbReference type="InterPro" id="IPR001127">
    <property type="entry name" value="PTS_EIIA_1_perm"/>
</dbReference>
<dbReference type="NCBIfam" id="TIGR00830">
    <property type="entry name" value="PTBA"/>
    <property type="match status" value="1"/>
</dbReference>
<evidence type="ECO:0000256" key="4">
    <source>
        <dbReference type="ARBA" id="ARBA00022679"/>
    </source>
</evidence>
<dbReference type="GO" id="GO:0005737">
    <property type="term" value="C:cytoplasm"/>
    <property type="evidence" value="ECO:0007669"/>
    <property type="project" value="UniProtKB-SubCell"/>
</dbReference>
<accession>A0A2J5PKR3</accession>
<evidence type="ECO:0000256" key="7">
    <source>
        <dbReference type="ARBA" id="ARBA00039163"/>
    </source>
</evidence>
<evidence type="ECO:0000256" key="6">
    <source>
        <dbReference type="ARBA" id="ARBA00022777"/>
    </source>
</evidence>
<evidence type="ECO:0000256" key="8">
    <source>
        <dbReference type="ARBA" id="ARBA00042296"/>
    </source>
</evidence>
<organism evidence="12 13">
    <name type="scientific">Klebsiella michiganensis</name>
    <dbReference type="NCBI Taxonomy" id="1134687"/>
    <lineage>
        <taxon>Bacteria</taxon>
        <taxon>Pseudomonadati</taxon>
        <taxon>Pseudomonadota</taxon>
        <taxon>Gammaproteobacteria</taxon>
        <taxon>Enterobacterales</taxon>
        <taxon>Enterobacteriaceae</taxon>
        <taxon>Klebsiella/Raoultella group</taxon>
        <taxon>Klebsiella</taxon>
    </lineage>
</organism>